<sequence>MKYPSRLCKGCHEPTDTYRAGCRTCQARHRAIRLHKNPRISSGQPICPRCWRTAGISLPASSIQPENYGQRIAIENQWNPIYSICRACIHAPEGTVPLDSPRVYLPVNPRARRTSKQRIYPSRANPVLFLELSHCTRCEKPIDAGSRRAGHPLCRKHYRQLKRQNAPQDTEAPIGKKGGQDEWAVHDTGLASFLRARRKRLSHASASLPRSRSKATLCRANTMVHTPSAL</sequence>
<dbReference type="HOGENOM" id="CLU_1204072_0_0_11"/>
<gene>
    <name evidence="1" type="ORF">HMPREF0737_00072</name>
</gene>
<reference evidence="1 2" key="1">
    <citation type="submission" date="2011-08" db="EMBL/GenBank/DDBJ databases">
        <title>The Genome Sequence of Rothia mucilaginosa M508.</title>
        <authorList>
            <consortium name="The Broad Institute Genome Sequencing Platform"/>
            <consortium name="The Broad Institute Genome Sequencing Center for Infectious Disease"/>
            <person name="Earl A."/>
            <person name="Ward D."/>
            <person name="Feldgarden M."/>
            <person name="Gevers D."/>
            <person name="Sibley C.D."/>
            <person name="Field T.R."/>
            <person name="Grinwis M."/>
            <person name="Eshaghurshan C.S."/>
            <person name="Surette M.G."/>
            <person name="Young S.K."/>
            <person name="Zeng Q."/>
            <person name="Gargeya S."/>
            <person name="Fitzgerald M."/>
            <person name="Haas B."/>
            <person name="Abouelleil A."/>
            <person name="Alvarado L."/>
            <person name="Arachchi H.M."/>
            <person name="Berlin A."/>
            <person name="Brown A."/>
            <person name="Chapman S.B."/>
            <person name="Chen Z."/>
            <person name="Dunbar C."/>
            <person name="Freedman E."/>
            <person name="Gearin G."/>
            <person name="Gellesch M."/>
            <person name="Goldberg J."/>
            <person name="Griggs A."/>
            <person name="Gujja S."/>
            <person name="Heiman D."/>
            <person name="Howarth C."/>
            <person name="Larson L."/>
            <person name="Lui A."/>
            <person name="MacDonald P.J.P."/>
            <person name="Montmayeur A."/>
            <person name="Murphy C."/>
            <person name="Neiman D."/>
            <person name="Pearson M."/>
            <person name="Priest M."/>
            <person name="Roberts A."/>
            <person name="Saif S."/>
            <person name="Shea T."/>
            <person name="Shenoy N."/>
            <person name="Sisk P."/>
            <person name="Stolte C."/>
            <person name="Sykes S."/>
            <person name="Wortman J."/>
            <person name="Nusbaum C."/>
            <person name="Birren B."/>
        </authorList>
    </citation>
    <scope>NUCLEOTIDE SEQUENCE [LARGE SCALE GENOMIC DNA]</scope>
    <source>
        <strain evidence="1 2">M508</strain>
    </source>
</reference>
<proteinExistence type="predicted"/>
<organism evidence="1 2">
    <name type="scientific">Rothia mucilaginosa M508</name>
    <dbReference type="NCBI Taxonomy" id="563033"/>
    <lineage>
        <taxon>Bacteria</taxon>
        <taxon>Bacillati</taxon>
        <taxon>Actinomycetota</taxon>
        <taxon>Actinomycetes</taxon>
        <taxon>Micrococcales</taxon>
        <taxon>Micrococcaceae</taxon>
        <taxon>Rothia</taxon>
    </lineage>
</organism>
<name>G5EP60_9MICC</name>
<dbReference type="Proteomes" id="UP000004897">
    <property type="component" value="Unassembled WGS sequence"/>
</dbReference>
<comment type="caution">
    <text evidence="1">The sequence shown here is derived from an EMBL/GenBank/DDBJ whole genome shotgun (WGS) entry which is preliminary data.</text>
</comment>
<protein>
    <submittedName>
        <fullName evidence="1">Uncharacterized protein</fullName>
    </submittedName>
</protein>
<evidence type="ECO:0000313" key="1">
    <source>
        <dbReference type="EMBL" id="EHB89019.1"/>
    </source>
</evidence>
<dbReference type="AlphaFoldDB" id="G5EP60"/>
<accession>G5EP60</accession>
<evidence type="ECO:0000313" key="2">
    <source>
        <dbReference type="Proteomes" id="UP000004897"/>
    </source>
</evidence>
<dbReference type="EMBL" id="ACSB01000001">
    <property type="protein sequence ID" value="EHB89019.1"/>
    <property type="molecule type" value="Genomic_DNA"/>
</dbReference>